<accession>A0A5E4GHW9</accession>
<organism evidence="1 2">
    <name type="scientific">Prunus dulcis</name>
    <name type="common">Almond</name>
    <name type="synonym">Amygdalus dulcis</name>
    <dbReference type="NCBI Taxonomy" id="3755"/>
    <lineage>
        <taxon>Eukaryota</taxon>
        <taxon>Viridiplantae</taxon>
        <taxon>Streptophyta</taxon>
        <taxon>Embryophyta</taxon>
        <taxon>Tracheophyta</taxon>
        <taxon>Spermatophyta</taxon>
        <taxon>Magnoliopsida</taxon>
        <taxon>eudicotyledons</taxon>
        <taxon>Gunneridae</taxon>
        <taxon>Pentapetalae</taxon>
        <taxon>rosids</taxon>
        <taxon>fabids</taxon>
        <taxon>Rosales</taxon>
        <taxon>Rosaceae</taxon>
        <taxon>Amygdaloideae</taxon>
        <taxon>Amygdaleae</taxon>
        <taxon>Prunus</taxon>
    </lineage>
</organism>
<dbReference type="InParanoid" id="A0A5E4GHW9"/>
<dbReference type="Proteomes" id="UP000327085">
    <property type="component" value="Chromosome 3"/>
</dbReference>
<proteinExistence type="predicted"/>
<dbReference type="AlphaFoldDB" id="A0A5E4GHW9"/>
<dbReference type="EMBL" id="CABIKO010000748">
    <property type="protein sequence ID" value="VVA39161.1"/>
    <property type="molecule type" value="Genomic_DNA"/>
</dbReference>
<name>A0A5E4GHW9_PRUDU</name>
<protein>
    <submittedName>
        <fullName evidence="1">PREDICTED: PRUPE_1G162400 partial</fullName>
    </submittedName>
</protein>
<reference evidence="2" key="1">
    <citation type="journal article" date="2020" name="Plant J.">
        <title>Transposons played a major role in the diversification between the closely related almond and peach genomes: results from the almond genome sequence.</title>
        <authorList>
            <person name="Alioto T."/>
            <person name="Alexiou K.G."/>
            <person name="Bardil A."/>
            <person name="Barteri F."/>
            <person name="Castanera R."/>
            <person name="Cruz F."/>
            <person name="Dhingra A."/>
            <person name="Duval H."/>
            <person name="Fernandez I Marti A."/>
            <person name="Frias L."/>
            <person name="Galan B."/>
            <person name="Garcia J.L."/>
            <person name="Howad W."/>
            <person name="Gomez-Garrido J."/>
            <person name="Gut M."/>
            <person name="Julca I."/>
            <person name="Morata J."/>
            <person name="Puigdomenech P."/>
            <person name="Ribeca P."/>
            <person name="Rubio Cabetas M.J."/>
            <person name="Vlasova A."/>
            <person name="Wirthensohn M."/>
            <person name="Garcia-Mas J."/>
            <person name="Gabaldon T."/>
            <person name="Casacuberta J.M."/>
            <person name="Arus P."/>
        </authorList>
    </citation>
    <scope>NUCLEOTIDE SEQUENCE [LARGE SCALE GENOMIC DNA]</scope>
    <source>
        <strain evidence="2">cv. Texas</strain>
    </source>
</reference>
<evidence type="ECO:0000313" key="2">
    <source>
        <dbReference type="Proteomes" id="UP000327085"/>
    </source>
</evidence>
<evidence type="ECO:0000313" key="1">
    <source>
        <dbReference type="EMBL" id="VVA39161.1"/>
    </source>
</evidence>
<sequence length="110" mass="12405">MAQIFFRKISFSAGIFGRLENNYFFQEIAPHPIRALNVAGQIGLDYWKINSISPQKPKGKLSIKWKPPPSDWIKLNFDGSVCDNMAAIECLALHDGLAHAISEGWRKVFS</sequence>
<dbReference type="Gramene" id="VVA39161">
    <property type="protein sequence ID" value="VVA39161"/>
    <property type="gene ID" value="Prudul26B030015"/>
</dbReference>
<gene>
    <name evidence="1" type="ORF">ALMOND_2B030015</name>
</gene>